<feature type="compositionally biased region" description="Basic and acidic residues" evidence="12">
    <location>
        <begin position="607"/>
        <end position="622"/>
    </location>
</feature>
<evidence type="ECO:0000256" key="1">
    <source>
        <dbReference type="ARBA" id="ARBA00001973"/>
    </source>
</evidence>
<dbReference type="GO" id="GO:0004497">
    <property type="term" value="F:monooxygenase activity"/>
    <property type="evidence" value="ECO:0007669"/>
    <property type="project" value="UniProtKB-KW"/>
</dbReference>
<evidence type="ECO:0000256" key="2">
    <source>
        <dbReference type="ARBA" id="ARBA00004613"/>
    </source>
</evidence>
<keyword evidence="7" id="KW-0186">Copper</keyword>
<keyword evidence="5" id="KW-0732">Signal</keyword>
<evidence type="ECO:0000256" key="3">
    <source>
        <dbReference type="ARBA" id="ARBA00022525"/>
    </source>
</evidence>
<comment type="cofactor">
    <cofactor evidence="1">
        <name>Cu(2+)</name>
        <dbReference type="ChEBI" id="CHEBI:29036"/>
    </cofactor>
</comment>
<accession>A0A9P6VXP2</accession>
<evidence type="ECO:0000256" key="4">
    <source>
        <dbReference type="ARBA" id="ARBA00022723"/>
    </source>
</evidence>
<dbReference type="EMBL" id="PUHQ01000091">
    <property type="protein sequence ID" value="KAG0656832.1"/>
    <property type="molecule type" value="Genomic_DNA"/>
</dbReference>
<keyword evidence="9" id="KW-1015">Disulfide bond</keyword>
<feature type="region of interest" description="Disordered" evidence="12">
    <location>
        <begin position="389"/>
        <end position="423"/>
    </location>
</feature>
<feature type="compositionally biased region" description="Basic residues" evidence="12">
    <location>
        <begin position="411"/>
        <end position="423"/>
    </location>
</feature>
<evidence type="ECO:0000313" key="13">
    <source>
        <dbReference type="EMBL" id="KAG0656832.1"/>
    </source>
</evidence>
<evidence type="ECO:0000256" key="5">
    <source>
        <dbReference type="ARBA" id="ARBA00022729"/>
    </source>
</evidence>
<feature type="region of interest" description="Disordered" evidence="12">
    <location>
        <begin position="734"/>
        <end position="915"/>
    </location>
</feature>
<evidence type="ECO:0000256" key="6">
    <source>
        <dbReference type="ARBA" id="ARBA00023002"/>
    </source>
</evidence>
<dbReference type="InterPro" id="IPR054497">
    <property type="entry name" value="LPMO_AA14"/>
</dbReference>
<comment type="subcellular location">
    <subcellularLocation>
        <location evidence="2">Secreted</location>
    </subcellularLocation>
</comment>
<evidence type="ECO:0000256" key="9">
    <source>
        <dbReference type="ARBA" id="ARBA00023157"/>
    </source>
</evidence>
<dbReference type="Pfam" id="PF22810">
    <property type="entry name" value="LPMO_AA14"/>
    <property type="match status" value="1"/>
</dbReference>
<dbReference type="Gene3D" id="2.70.50.70">
    <property type="match status" value="1"/>
</dbReference>
<keyword evidence="14" id="KW-1185">Reference proteome</keyword>
<comment type="similarity">
    <text evidence="11">Belongs to the polysaccharide monooxygenase AA14 family.</text>
</comment>
<feature type="region of interest" description="Disordered" evidence="12">
    <location>
        <begin position="306"/>
        <end position="338"/>
    </location>
</feature>
<gene>
    <name evidence="13" type="ORF">C6P46_006936</name>
</gene>
<evidence type="ECO:0000256" key="8">
    <source>
        <dbReference type="ARBA" id="ARBA00023033"/>
    </source>
</evidence>
<evidence type="ECO:0000256" key="7">
    <source>
        <dbReference type="ARBA" id="ARBA00023008"/>
    </source>
</evidence>
<feature type="compositionally biased region" description="Polar residues" evidence="12">
    <location>
        <begin position="593"/>
        <end position="602"/>
    </location>
</feature>
<sequence length="1065" mass="114511">MPGTSDLRQSGEECSTMLSIHLLAAMWCFAATAHAHMSIWHPSMYGVGPGFAYDAGGSPVDPLGPDLATQDEWWFRGPRARALPPQDGAVLALPAGGSITFEIACHYAWTSYGYATTVPGSELDACPGPNAGPWHAGDPDSKIIDRNLVSGCALAIADVDNINDVTMDNLAIFSVQHECVQQKMTSFDVPAKMPKCSGSKCICGWFWLANNGTANFYMTAFDCSVTGSPADATAIAPPRDPVFCRDDPSSCIKGAKRPIYAYNTPSNVPWIGNDDRAGYHASWSFGTNGAQNDIFLPAVDPVVTTSSSASSSGSTAPASTSRLPSSSPLASTATSTAAVVPRRSAAIRHRFALSIIQDQSPPIQDHLERLFLQPVAISVTSSYSESEISAQPKVAGEPSGGAGLVANTGRARLHAKETRRRRQTSRICNRISSVTARAGLSMGPLRTTPFPPLAPVPTRRVRLPPTRARIQRELAGLTLDPHTFADRANMSDTQVVDDLLHPQVGTIIDEAAVRSRLGTLAPQQTVTVNIDAQTFQRLTNIANLLRSSITTAEDTASAGEQALFLLDSIVNPHLHLDAARAAEWRLAVEPDTTDSPIDSSVPVSRRATKDGKSWQERQRTRQQQYEKDMKSIAVMLKDYTTFATAKDVPWGLCRWLSTPEFAGVIVRAIKQAARLSYTRVPFPGTSTSRQEASDRLVGILKRASVLGGDRYTRIHIGKAVSEAAEWDRQVLSMAGGTAGGQPQKATQNGAPQRKEDEEEPGSGESQHFEAETPKPSDAQPKARPAGRAAAAAAAAKAQYADPASEDEHSDGASAKQAERGPTPRNRASTYGGMAGPSKPRAQKRKAATSGKVGGRKKHQVGADEEEEPDEVVPSSRLVSDAESEEENETASKQRRLDKGKGKGKASANSPTPEEWTFDFPMVKISTDDAFLPENEDGQVDLPELPRTLDTPCLHFSLAKVASLTPEQSRVVARDRVRANLPPFEDESALLQAMDKPSVERLALDLHSLAEKATMQVRHELGSLLALANFQRQHIERCHAAMNARDVPILTMTQDDQGGADGLSVE</sequence>
<protein>
    <submittedName>
        <fullName evidence="13">Uncharacterized protein</fullName>
    </submittedName>
</protein>
<feature type="compositionally biased region" description="Basic and acidic residues" evidence="12">
    <location>
        <begin position="889"/>
        <end position="900"/>
    </location>
</feature>
<evidence type="ECO:0000256" key="11">
    <source>
        <dbReference type="ARBA" id="ARBA00046340"/>
    </source>
</evidence>
<evidence type="ECO:0000313" key="14">
    <source>
        <dbReference type="Proteomes" id="UP000777482"/>
    </source>
</evidence>
<evidence type="ECO:0000256" key="12">
    <source>
        <dbReference type="SAM" id="MobiDB-lite"/>
    </source>
</evidence>
<dbReference type="GO" id="GO:0046872">
    <property type="term" value="F:metal ion binding"/>
    <property type="evidence" value="ECO:0007669"/>
    <property type="project" value="UniProtKB-KW"/>
</dbReference>
<reference evidence="13 14" key="1">
    <citation type="submission" date="2020-11" db="EMBL/GenBank/DDBJ databases">
        <title>Kefir isolates.</title>
        <authorList>
            <person name="Marcisauskas S."/>
            <person name="Kim Y."/>
            <person name="Blasche S."/>
        </authorList>
    </citation>
    <scope>NUCLEOTIDE SEQUENCE [LARGE SCALE GENOMIC DNA]</scope>
    <source>
        <strain evidence="13 14">KR</strain>
    </source>
</reference>
<evidence type="ECO:0000256" key="10">
    <source>
        <dbReference type="ARBA" id="ARBA00023180"/>
    </source>
</evidence>
<keyword evidence="3" id="KW-0964">Secreted</keyword>
<dbReference type="AlphaFoldDB" id="A0A9P6VXP2"/>
<dbReference type="OrthoDB" id="2019572at2759"/>
<feature type="compositionally biased region" description="Low complexity" evidence="12">
    <location>
        <begin position="778"/>
        <end position="802"/>
    </location>
</feature>
<keyword evidence="8" id="KW-0503">Monooxygenase</keyword>
<name>A0A9P6VXP2_RHOMI</name>
<keyword evidence="6" id="KW-0560">Oxidoreductase</keyword>
<keyword evidence="10" id="KW-0325">Glycoprotein</keyword>
<comment type="caution">
    <text evidence="13">The sequence shown here is derived from an EMBL/GenBank/DDBJ whole genome shotgun (WGS) entry which is preliminary data.</text>
</comment>
<dbReference type="GO" id="GO:0005576">
    <property type="term" value="C:extracellular region"/>
    <property type="evidence" value="ECO:0007669"/>
    <property type="project" value="UniProtKB-SubCell"/>
</dbReference>
<dbReference type="Proteomes" id="UP000777482">
    <property type="component" value="Unassembled WGS sequence"/>
</dbReference>
<organism evidence="13 14">
    <name type="scientific">Rhodotorula mucilaginosa</name>
    <name type="common">Yeast</name>
    <name type="synonym">Rhodotorula rubra</name>
    <dbReference type="NCBI Taxonomy" id="5537"/>
    <lineage>
        <taxon>Eukaryota</taxon>
        <taxon>Fungi</taxon>
        <taxon>Dikarya</taxon>
        <taxon>Basidiomycota</taxon>
        <taxon>Pucciniomycotina</taxon>
        <taxon>Microbotryomycetes</taxon>
        <taxon>Sporidiobolales</taxon>
        <taxon>Sporidiobolaceae</taxon>
        <taxon>Rhodotorula</taxon>
    </lineage>
</organism>
<keyword evidence="4" id="KW-0479">Metal-binding</keyword>
<proteinExistence type="inferred from homology"/>
<feature type="region of interest" description="Disordered" evidence="12">
    <location>
        <begin position="591"/>
        <end position="622"/>
    </location>
</feature>